<evidence type="ECO:0000313" key="1">
    <source>
        <dbReference type="EMBL" id="GEO81768.1"/>
    </source>
</evidence>
<dbReference type="Pfam" id="PF12686">
    <property type="entry name" value="DUF3800"/>
    <property type="match status" value="1"/>
</dbReference>
<accession>A0A512H8M8</accession>
<dbReference type="InterPro" id="IPR024524">
    <property type="entry name" value="DUF3800"/>
</dbReference>
<organism evidence="1 2">
    <name type="scientific">Pararhodospirillum oryzae</name>
    <dbReference type="NCBI Taxonomy" id="478448"/>
    <lineage>
        <taxon>Bacteria</taxon>
        <taxon>Pseudomonadati</taxon>
        <taxon>Pseudomonadota</taxon>
        <taxon>Alphaproteobacteria</taxon>
        <taxon>Rhodospirillales</taxon>
        <taxon>Rhodospirillaceae</taxon>
        <taxon>Pararhodospirillum</taxon>
    </lineage>
</organism>
<name>A0A512H8M8_9PROT</name>
<comment type="caution">
    <text evidence="1">The sequence shown here is derived from an EMBL/GenBank/DDBJ whole genome shotgun (WGS) entry which is preliminary data.</text>
</comment>
<dbReference type="EMBL" id="BJZO01000047">
    <property type="protein sequence ID" value="GEO81768.1"/>
    <property type="molecule type" value="Genomic_DNA"/>
</dbReference>
<sequence>MKFEVYCDEAHPDLFTSAKPHARYLMIGSLWLPAELREEVKEKIRRLRERHGVWGEAKWTRISPAKADFYHEFLDLFMSYGMDMRFRCIAVDRTQVNLTLHNGDGELGFYKFYYQLLKHWIFDFNEYRIFCDLKSNRDRTRLRVLKRCLDYANRSAIVTDVQSLPSPEVALLQLCDVLLGAASSRLNDTLKPGSAKERLVKLLEARLDLCGPLTATGAAEKKFNIFKIRLEGGW</sequence>
<evidence type="ECO:0008006" key="3">
    <source>
        <dbReference type="Google" id="ProtNLM"/>
    </source>
</evidence>
<dbReference type="AlphaFoldDB" id="A0A512H8M8"/>
<proteinExistence type="predicted"/>
<keyword evidence="2" id="KW-1185">Reference proteome</keyword>
<protein>
    <recommendedName>
        <fullName evidence="3">DUF3800 domain-containing protein</fullName>
    </recommendedName>
</protein>
<evidence type="ECO:0000313" key="2">
    <source>
        <dbReference type="Proteomes" id="UP000321567"/>
    </source>
</evidence>
<gene>
    <name evidence="1" type="ORF">ROR02_18990</name>
</gene>
<dbReference type="OrthoDB" id="9799211at2"/>
<reference evidence="1 2" key="1">
    <citation type="submission" date="2019-07" db="EMBL/GenBank/DDBJ databases">
        <title>Whole genome shotgun sequence of Rhodospirillum oryzae NBRC 107573.</title>
        <authorList>
            <person name="Hosoyama A."/>
            <person name="Uohara A."/>
            <person name="Ohji S."/>
            <person name="Ichikawa N."/>
        </authorList>
    </citation>
    <scope>NUCLEOTIDE SEQUENCE [LARGE SCALE GENOMIC DNA]</scope>
    <source>
        <strain evidence="1 2">NBRC 107573</strain>
    </source>
</reference>
<dbReference type="RefSeq" id="WP_147163793.1">
    <property type="nucleotide sequence ID" value="NZ_BJZO01000047.1"/>
</dbReference>
<dbReference type="Proteomes" id="UP000321567">
    <property type="component" value="Unassembled WGS sequence"/>
</dbReference>